<dbReference type="OrthoDB" id="2504919at2759"/>
<dbReference type="Proteomes" id="UP000230605">
    <property type="component" value="Chromosome 5"/>
</dbReference>
<dbReference type="EMBL" id="CP134188">
    <property type="protein sequence ID" value="WPB02918.1"/>
    <property type="molecule type" value="Genomic_DNA"/>
</dbReference>
<dbReference type="EMBL" id="LKMD01000108">
    <property type="protein sequence ID" value="PIA88808.1"/>
    <property type="molecule type" value="Genomic_DNA"/>
</dbReference>
<evidence type="ECO:0000313" key="2">
    <source>
        <dbReference type="EMBL" id="PIA88808.1"/>
    </source>
</evidence>
<dbReference type="InterPro" id="IPR010730">
    <property type="entry name" value="HET"/>
</dbReference>
<proteinExistence type="predicted"/>
<sequence length="708" mass="80109">MADEQPLYRPLDLVTGEIRLLTIKLLDSSDDALESPILRAEMHHVSLDKTEKKYFALSYASGDSTPSKAICVNGKEIQIRENLYDFLIRYRECMTDQRDDRPMFDTVELSKFYKTFMRKEDLLKSEISEPSFSPNMALWIDALCIDQSNIDELNYHVPRIKEIYEKAWHVIIWLGNATDTSDEAMVFLQKARMKLGEDRIVNMFQEPVGGSNFAAWSNPMPDLDQWRAVQKLFDHPYWSRLGAVQELAFSIRHASVWCGRRQMHARSMAKVQRAHFGDEFEGIVVRDPKYARCDSAKTVPPSLVRGGPAPIKIGGDLSRRPRDLEIFGARSSREIMCINRARKTSLPHDMIYALYGCIVREPGDDLIVDYGRSVSQVYCDYIEYEVKTSKSWQIWQLLTEKKSKIPDLPSWAVDWTAEDSRHQIIPIRSTAMPLSSDNKLLDTRNFATMRIPVTLLPPSPDAINAGGSTTALWRVLSPGRSIVVSGFMIGKIDVGGGQNKCVQSPDDKNEKFWKEIDEVVSLLQKSSLSDVGKVLRIGACLLLDDSMMRHIAGDGNLSRFVGDQLDEIALVVHSASPIFHMHYRDAINSILHPSLNGIPGDRSPSGAALQIMEDFMHRTLMRRVKQVFWDRTWIRNARFDALGVAPAAALQGDLLFVPRGCPFVMALHPKGDGTFTVVGPCWLYGFMHGEAVKLNEEGRIEEKDLVLI</sequence>
<keyword evidence="5" id="KW-1185">Reference proteome</keyword>
<protein>
    <recommendedName>
        <fullName evidence="1">Heterokaryon incompatibility domain-containing protein</fullName>
    </recommendedName>
</protein>
<dbReference type="PANTHER" id="PTHR24148:SF64">
    <property type="entry name" value="HETEROKARYON INCOMPATIBILITY DOMAIN-CONTAINING PROTEIN"/>
    <property type="match status" value="1"/>
</dbReference>
<gene>
    <name evidence="2" type="ORF">CB0940_06998</name>
    <name evidence="3" type="ORF">RHO25_007554</name>
</gene>
<dbReference type="Pfam" id="PF06985">
    <property type="entry name" value="HET"/>
    <property type="match status" value="1"/>
</dbReference>
<reference evidence="3 5" key="2">
    <citation type="submission" date="2023-09" db="EMBL/GenBank/DDBJ databases">
        <title>Complete-Gapless Cercospora beticola genome.</title>
        <authorList>
            <person name="Wyatt N.A."/>
            <person name="Spanner R.E."/>
            <person name="Bolton M.D."/>
        </authorList>
    </citation>
    <scope>NUCLEOTIDE SEQUENCE [LARGE SCALE GENOMIC DNA]</scope>
    <source>
        <strain evidence="3">Cb09-40</strain>
    </source>
</reference>
<evidence type="ECO:0000259" key="1">
    <source>
        <dbReference type="Pfam" id="PF06985"/>
    </source>
</evidence>
<evidence type="ECO:0000313" key="4">
    <source>
        <dbReference type="Proteomes" id="UP000230605"/>
    </source>
</evidence>
<dbReference type="AlphaFoldDB" id="A0A2G5H8E9"/>
<feature type="domain" description="Heterokaryon incompatibility" evidence="1">
    <location>
        <begin position="137"/>
        <end position="246"/>
    </location>
</feature>
<accession>A0A2G5H8E9</accession>
<dbReference type="PANTHER" id="PTHR24148">
    <property type="entry name" value="ANKYRIN REPEAT DOMAIN-CONTAINING PROTEIN 39 HOMOLOG-RELATED"/>
    <property type="match status" value="1"/>
</dbReference>
<dbReference type="InterPro" id="IPR052895">
    <property type="entry name" value="HetReg/Transcr_Mod"/>
</dbReference>
<organism evidence="2 4">
    <name type="scientific">Cercospora beticola</name>
    <name type="common">Sugarbeet leaf spot fungus</name>
    <dbReference type="NCBI Taxonomy" id="122368"/>
    <lineage>
        <taxon>Eukaryota</taxon>
        <taxon>Fungi</taxon>
        <taxon>Dikarya</taxon>
        <taxon>Ascomycota</taxon>
        <taxon>Pezizomycotina</taxon>
        <taxon>Dothideomycetes</taxon>
        <taxon>Dothideomycetidae</taxon>
        <taxon>Mycosphaerellales</taxon>
        <taxon>Mycosphaerellaceae</taxon>
        <taxon>Cercospora</taxon>
    </lineage>
</organism>
<evidence type="ECO:0000313" key="5">
    <source>
        <dbReference type="Proteomes" id="UP001302367"/>
    </source>
</evidence>
<evidence type="ECO:0000313" key="3">
    <source>
        <dbReference type="EMBL" id="WPB02918.1"/>
    </source>
</evidence>
<reference evidence="2 4" key="1">
    <citation type="submission" date="2015-10" db="EMBL/GenBank/DDBJ databases">
        <title>The cercosporin biosynthetic gene cluster was horizontally transferred to several fungal lineages and shown to be expanded in Cercospora beticola based on microsynteny with recipient genomes.</title>
        <authorList>
            <person name="De Jonge R."/>
            <person name="Ebert M.K."/>
            <person name="Suttle J.C."/>
            <person name="Jurick Ii W.M."/>
            <person name="Secor G.A."/>
            <person name="Thomma B.P."/>
            <person name="Van De Peer Y."/>
            <person name="Bolton M.D."/>
        </authorList>
    </citation>
    <scope>NUCLEOTIDE SEQUENCE [LARGE SCALE GENOMIC DNA]</scope>
    <source>
        <strain evidence="2 4">09-40</strain>
    </source>
</reference>
<name>A0A2G5H8E9_CERBT</name>
<dbReference type="Proteomes" id="UP001302367">
    <property type="component" value="Chromosome 5"/>
</dbReference>